<evidence type="ECO:0000256" key="1">
    <source>
        <dbReference type="SAM" id="Phobius"/>
    </source>
</evidence>
<sequence>MVKIDLNDEPGFDPELNMEHELPEEPMLVTSTAATIIPSVTHIEVTGETVTQLTTTKESMKDVVVNFVGDKAKTLTDIARKKVMEKTGLPEWSFVFLGLICLTFILLCALLMIRKLFSKKRHGEKKQKGLRGLFNSKGPDLVTIGKNKVRQSSLSDLLKAVLELFGSMPRGDGHHDPIAKILAAARKPLLKNKIDTKVCHAKLYKMGSNELASIADL</sequence>
<evidence type="ECO:0000313" key="2">
    <source>
        <dbReference type="EMBL" id="VDN03284.1"/>
    </source>
</evidence>
<proteinExistence type="predicted"/>
<gene>
    <name evidence="2" type="ORF">TCLT_LOCUS5975</name>
</gene>
<keyword evidence="1" id="KW-0472">Membrane</keyword>
<protein>
    <submittedName>
        <fullName evidence="4">Transmembrane protein</fullName>
    </submittedName>
</protein>
<accession>A0A0N5CZQ5</accession>
<dbReference type="OrthoDB" id="10538679at2759"/>
<dbReference type="AlphaFoldDB" id="A0A0N5CZQ5"/>
<dbReference type="Proteomes" id="UP000276776">
    <property type="component" value="Unassembled WGS sequence"/>
</dbReference>
<feature type="transmembrane region" description="Helical" evidence="1">
    <location>
        <begin position="92"/>
        <end position="113"/>
    </location>
</feature>
<reference evidence="4" key="1">
    <citation type="submission" date="2017-02" db="UniProtKB">
        <authorList>
            <consortium name="WormBaseParasite"/>
        </authorList>
    </citation>
    <scope>IDENTIFICATION</scope>
</reference>
<dbReference type="STRING" id="103827.A0A0N5CZQ5"/>
<reference evidence="2 3" key="2">
    <citation type="submission" date="2018-11" db="EMBL/GenBank/DDBJ databases">
        <authorList>
            <consortium name="Pathogen Informatics"/>
        </authorList>
    </citation>
    <scope>NUCLEOTIDE SEQUENCE [LARGE SCALE GENOMIC DNA]</scope>
</reference>
<keyword evidence="1" id="KW-0812">Transmembrane</keyword>
<name>A0A0N5CZQ5_THECL</name>
<keyword evidence="3" id="KW-1185">Reference proteome</keyword>
<evidence type="ECO:0000313" key="4">
    <source>
        <dbReference type="WBParaSite" id="TCLT_0000598601-mRNA-1"/>
    </source>
</evidence>
<dbReference type="EMBL" id="UYYF01004377">
    <property type="protein sequence ID" value="VDN03284.1"/>
    <property type="molecule type" value="Genomic_DNA"/>
</dbReference>
<keyword evidence="1" id="KW-1133">Transmembrane helix</keyword>
<dbReference type="WBParaSite" id="TCLT_0000598601-mRNA-1">
    <property type="protein sequence ID" value="TCLT_0000598601-mRNA-1"/>
    <property type="gene ID" value="TCLT_0000598601"/>
</dbReference>
<evidence type="ECO:0000313" key="3">
    <source>
        <dbReference type="Proteomes" id="UP000276776"/>
    </source>
</evidence>
<organism evidence="4">
    <name type="scientific">Thelazia callipaeda</name>
    <name type="common">Oriental eyeworm</name>
    <name type="synonym">Parasitic nematode</name>
    <dbReference type="NCBI Taxonomy" id="103827"/>
    <lineage>
        <taxon>Eukaryota</taxon>
        <taxon>Metazoa</taxon>
        <taxon>Ecdysozoa</taxon>
        <taxon>Nematoda</taxon>
        <taxon>Chromadorea</taxon>
        <taxon>Rhabditida</taxon>
        <taxon>Spirurina</taxon>
        <taxon>Spiruromorpha</taxon>
        <taxon>Thelazioidea</taxon>
        <taxon>Thelaziidae</taxon>
        <taxon>Thelazia</taxon>
    </lineage>
</organism>